<dbReference type="Proteomes" id="UP000324176">
    <property type="component" value="Unassembled WGS sequence"/>
</dbReference>
<dbReference type="AlphaFoldDB" id="A0A5D3YCQ6"/>
<reference evidence="1 2" key="1">
    <citation type="submission" date="2019-07" db="EMBL/GenBank/DDBJ databases">
        <title>Active sludge and wastewater microbial communities from Klosterneuburg, Austria.</title>
        <authorList>
            <person name="Wagner M."/>
        </authorList>
    </citation>
    <scope>NUCLEOTIDE SEQUENCE [LARGE SCALE GENOMIC DNA]</scope>
    <source>
        <strain evidence="1 2">Nm2</strain>
    </source>
</reference>
<comment type="caution">
    <text evidence="1">The sequence shown here is derived from an EMBL/GenBank/DDBJ whole genome shotgun (WGS) entry which is preliminary data.</text>
</comment>
<gene>
    <name evidence="1" type="ORF">BCL69_102714</name>
</gene>
<organism evidence="1 2">
    <name type="scientific">Nitrosomonas communis</name>
    <dbReference type="NCBI Taxonomy" id="44574"/>
    <lineage>
        <taxon>Bacteria</taxon>
        <taxon>Pseudomonadati</taxon>
        <taxon>Pseudomonadota</taxon>
        <taxon>Betaproteobacteria</taxon>
        <taxon>Nitrosomonadales</taxon>
        <taxon>Nitrosomonadaceae</taxon>
        <taxon>Nitrosomonas</taxon>
    </lineage>
</organism>
<name>A0A5D3YCQ6_9PROT</name>
<accession>A0A5D3YCQ6</accession>
<dbReference type="RefSeq" id="WP_158441461.1">
    <property type="nucleotide sequence ID" value="NZ_CP011451.1"/>
</dbReference>
<evidence type="ECO:0000313" key="2">
    <source>
        <dbReference type="Proteomes" id="UP000324176"/>
    </source>
</evidence>
<protein>
    <submittedName>
        <fullName evidence="1">Uncharacterized protein</fullName>
    </submittedName>
</protein>
<evidence type="ECO:0000313" key="1">
    <source>
        <dbReference type="EMBL" id="TYP87045.1"/>
    </source>
</evidence>
<sequence length="49" mass="5478">MMQSEPQIVSIIRQSEADQVASDLEMELEVGHVSSSLFDKTDHLFSLAK</sequence>
<dbReference type="EMBL" id="VNHT01000027">
    <property type="protein sequence ID" value="TYP87045.1"/>
    <property type="molecule type" value="Genomic_DNA"/>
</dbReference>
<proteinExistence type="predicted"/>